<dbReference type="Pfam" id="PF04029">
    <property type="entry name" value="2-ph_phosp"/>
    <property type="match status" value="1"/>
</dbReference>
<dbReference type="InterPro" id="IPR005238">
    <property type="entry name" value="ComB-like"/>
</dbReference>
<dbReference type="InterPro" id="IPR036702">
    <property type="entry name" value="ComB-like_sf"/>
</dbReference>
<dbReference type="RefSeq" id="WP_249284644.1">
    <property type="nucleotide sequence ID" value="NZ_JACRSO010000001.1"/>
</dbReference>
<evidence type="ECO:0000256" key="2">
    <source>
        <dbReference type="ARBA" id="ARBA00009997"/>
    </source>
</evidence>
<name>A0A926CZ80_9FIRM</name>
<proteinExistence type="inferred from homology"/>
<dbReference type="GO" id="GO:0050532">
    <property type="term" value="F:2-phosphosulfolactate phosphatase activity"/>
    <property type="evidence" value="ECO:0007669"/>
    <property type="project" value="UniProtKB-UniRule"/>
</dbReference>
<evidence type="ECO:0000256" key="5">
    <source>
        <dbReference type="ARBA" id="ARBA00022801"/>
    </source>
</evidence>
<dbReference type="PANTHER" id="PTHR37311">
    <property type="entry name" value="2-PHOSPHOSULFOLACTATE PHOSPHATASE-RELATED"/>
    <property type="match status" value="1"/>
</dbReference>
<evidence type="ECO:0000256" key="4">
    <source>
        <dbReference type="ARBA" id="ARBA00021948"/>
    </source>
</evidence>
<dbReference type="Gene3D" id="3.90.1560.10">
    <property type="entry name" value="ComB-like"/>
    <property type="match status" value="1"/>
</dbReference>
<comment type="catalytic activity">
    <reaction evidence="7 8">
        <text>(2R)-O-phospho-3-sulfolactate + H2O = (2R)-3-sulfolactate + phosphate</text>
        <dbReference type="Rhea" id="RHEA:23416"/>
        <dbReference type="ChEBI" id="CHEBI:15377"/>
        <dbReference type="ChEBI" id="CHEBI:15597"/>
        <dbReference type="ChEBI" id="CHEBI:43474"/>
        <dbReference type="ChEBI" id="CHEBI:58738"/>
        <dbReference type="EC" id="3.1.3.71"/>
    </reaction>
</comment>
<dbReference type="Proteomes" id="UP000654279">
    <property type="component" value="Unassembled WGS sequence"/>
</dbReference>
<keyword evidence="5 8" id="KW-0378">Hydrolase</keyword>
<organism evidence="9 10">
    <name type="scientific">Luoshenia tenuis</name>
    <dbReference type="NCBI Taxonomy" id="2763654"/>
    <lineage>
        <taxon>Bacteria</taxon>
        <taxon>Bacillati</taxon>
        <taxon>Bacillota</taxon>
        <taxon>Clostridia</taxon>
        <taxon>Christensenellales</taxon>
        <taxon>Christensenellaceae</taxon>
        <taxon>Luoshenia</taxon>
    </lineage>
</organism>
<keyword evidence="10" id="KW-1185">Reference proteome</keyword>
<dbReference type="FunFam" id="3.90.1560.10:FF:000001">
    <property type="entry name" value="Probable 2-phosphosulfolactate phosphatase"/>
    <property type="match status" value="1"/>
</dbReference>
<reference evidence="9" key="1">
    <citation type="submission" date="2020-08" db="EMBL/GenBank/DDBJ databases">
        <title>Genome public.</title>
        <authorList>
            <person name="Liu C."/>
            <person name="Sun Q."/>
        </authorList>
    </citation>
    <scope>NUCLEOTIDE SEQUENCE</scope>
    <source>
        <strain evidence="9">NSJ-44</strain>
    </source>
</reference>
<evidence type="ECO:0000256" key="6">
    <source>
        <dbReference type="ARBA" id="ARBA00022842"/>
    </source>
</evidence>
<evidence type="ECO:0000313" key="9">
    <source>
        <dbReference type="EMBL" id="MBC8528667.1"/>
    </source>
</evidence>
<comment type="caution">
    <text evidence="9">The sequence shown here is derived from an EMBL/GenBank/DDBJ whole genome shotgun (WGS) entry which is preliminary data.</text>
</comment>
<gene>
    <name evidence="8" type="primary">comB</name>
    <name evidence="9" type="ORF">H8699_04345</name>
</gene>
<evidence type="ECO:0000256" key="1">
    <source>
        <dbReference type="ARBA" id="ARBA00001946"/>
    </source>
</evidence>
<accession>A0A926CZ80</accession>
<dbReference type="EMBL" id="JACRSO010000001">
    <property type="protein sequence ID" value="MBC8528667.1"/>
    <property type="molecule type" value="Genomic_DNA"/>
</dbReference>
<dbReference type="GO" id="GO:0000287">
    <property type="term" value="F:magnesium ion binding"/>
    <property type="evidence" value="ECO:0007669"/>
    <property type="project" value="UniProtKB-UniRule"/>
</dbReference>
<evidence type="ECO:0000313" key="10">
    <source>
        <dbReference type="Proteomes" id="UP000654279"/>
    </source>
</evidence>
<evidence type="ECO:0000256" key="7">
    <source>
        <dbReference type="ARBA" id="ARBA00033711"/>
    </source>
</evidence>
<evidence type="ECO:0000256" key="3">
    <source>
        <dbReference type="ARBA" id="ARBA00012953"/>
    </source>
</evidence>
<dbReference type="HAMAP" id="MF_00490">
    <property type="entry name" value="ComB"/>
    <property type="match status" value="1"/>
</dbReference>
<comment type="cofactor">
    <cofactor evidence="1 8">
        <name>Mg(2+)</name>
        <dbReference type="ChEBI" id="CHEBI:18420"/>
    </cofactor>
</comment>
<dbReference type="GO" id="GO:0050545">
    <property type="term" value="F:sulfopyruvate decarboxylase activity"/>
    <property type="evidence" value="ECO:0007669"/>
    <property type="project" value="TreeGrafter"/>
</dbReference>
<dbReference type="AlphaFoldDB" id="A0A926CZ80"/>
<dbReference type="PANTHER" id="PTHR37311:SF1">
    <property type="entry name" value="2-PHOSPHOSULFOLACTATE PHOSPHATASE-RELATED"/>
    <property type="match status" value="1"/>
</dbReference>
<keyword evidence="6 8" id="KW-0460">Magnesium</keyword>
<dbReference type="SUPFAM" id="SSF142823">
    <property type="entry name" value="ComB-like"/>
    <property type="match status" value="1"/>
</dbReference>
<dbReference type="EC" id="3.1.3.71" evidence="3 8"/>
<protein>
    <recommendedName>
        <fullName evidence="4 8">Probable 2-phosphosulfolactate phosphatase</fullName>
        <ecNumber evidence="3 8">3.1.3.71</ecNumber>
    </recommendedName>
</protein>
<comment type="similarity">
    <text evidence="2 8">Belongs to the ComB family.</text>
</comment>
<evidence type="ECO:0000256" key="8">
    <source>
        <dbReference type="HAMAP-Rule" id="MF_00490"/>
    </source>
</evidence>
<sequence>MPKCAVFSIIDEARPERLRDHFVLVIDVLRATSVMVTALDNGAARVYPVETVEQAFAKRERHPGALLCGERKAVKIEGFDLSNSPSEYTPQAVAGKELIMTTSNGTRAILRAVQGGKTVGLACFRNALAACRAAAASGLDVAILCAGTNDKYSMDDVLCAGALVHRLCALGDFELDDLANHALALYRLGKDDIKGALAQCLHVGRVIAAGFAADLDYCYAQDVVQTLPLWQDGAITTLTEAK</sequence>